<name>A0A814QTD3_9BILA</name>
<dbReference type="EMBL" id="CAJOAZ010002135">
    <property type="protein sequence ID" value="CAF3897968.1"/>
    <property type="molecule type" value="Genomic_DNA"/>
</dbReference>
<dbReference type="EMBL" id="CAJNOG010000259">
    <property type="protein sequence ID" value="CAF1124013.1"/>
    <property type="molecule type" value="Genomic_DNA"/>
</dbReference>
<evidence type="ECO:0000313" key="2">
    <source>
        <dbReference type="EMBL" id="CAF3897968.1"/>
    </source>
</evidence>
<comment type="caution">
    <text evidence="1">The sequence shown here is derived from an EMBL/GenBank/DDBJ whole genome shotgun (WGS) entry which is preliminary data.</text>
</comment>
<evidence type="ECO:0000313" key="3">
    <source>
        <dbReference type="Proteomes" id="UP000663845"/>
    </source>
</evidence>
<protein>
    <submittedName>
        <fullName evidence="1">Uncharacterized protein</fullName>
    </submittedName>
</protein>
<accession>A0A814QTD3</accession>
<evidence type="ECO:0000313" key="1">
    <source>
        <dbReference type="EMBL" id="CAF1124013.1"/>
    </source>
</evidence>
<dbReference type="AlphaFoldDB" id="A0A814QTD3"/>
<reference evidence="1" key="1">
    <citation type="submission" date="2021-02" db="EMBL/GenBank/DDBJ databases">
        <authorList>
            <person name="Nowell W R."/>
        </authorList>
    </citation>
    <scope>NUCLEOTIDE SEQUENCE</scope>
</reference>
<dbReference type="Proteomes" id="UP000663844">
    <property type="component" value="Unassembled WGS sequence"/>
</dbReference>
<dbReference type="Proteomes" id="UP000663845">
    <property type="component" value="Unassembled WGS sequence"/>
</dbReference>
<organism evidence="1 3">
    <name type="scientific">Adineta steineri</name>
    <dbReference type="NCBI Taxonomy" id="433720"/>
    <lineage>
        <taxon>Eukaryota</taxon>
        <taxon>Metazoa</taxon>
        <taxon>Spiralia</taxon>
        <taxon>Gnathifera</taxon>
        <taxon>Rotifera</taxon>
        <taxon>Eurotatoria</taxon>
        <taxon>Bdelloidea</taxon>
        <taxon>Adinetida</taxon>
        <taxon>Adinetidae</taxon>
        <taxon>Adineta</taxon>
    </lineage>
</organism>
<sequence length="196" mass="23438">MSTIDNITFDDTIYSRGNHSALILHQKDESNRSISLPNAQLMTFLQPFKDMILCQNYIKNKEEEEQQQQQRRHEFTLFAYSENIYTWLWNNNVIPQNLNNITIFCLSDNDKKFLTDWARRYTQRVKEVITCDKLERELLFFGMKFIEKMRSEYHDDEGILNLLDADHTRLRLALMYSLMEDVNRLDNDPRMGVQPA</sequence>
<proteinExistence type="predicted"/>
<gene>
    <name evidence="1" type="ORF">JYZ213_LOCUS22640</name>
    <name evidence="2" type="ORF">OXD698_LOCUS23781</name>
</gene>